<sequence>MEFLLFHCHPDAQRLLASFWSFLNSEAGSLDQLPNVKQVSNCIQNFVHPAIHHLLGVQARHYMKVALVHRLDLSFAEVQNYAHQNQTQHVQTLQRLNTLLEQLNTQLPNIVGKILDLIGAFQTGYQDKPLHSELADTCSKLEALNKEFNDFSQTKQSELNRLKDLAHIAEAKIIKLKDNFLKYDNHLQMTLEEKLATLCKETEEALLLASQTPAAQITTMVVPEMDEI</sequence>
<dbReference type="EMBL" id="QTSX02002866">
    <property type="protein sequence ID" value="KAJ9074247.1"/>
    <property type="molecule type" value="Genomic_DNA"/>
</dbReference>
<reference evidence="1" key="1">
    <citation type="submission" date="2022-04" db="EMBL/GenBank/DDBJ databases">
        <title>Genome of the entomopathogenic fungus Entomophthora muscae.</title>
        <authorList>
            <person name="Elya C."/>
            <person name="Lovett B.R."/>
            <person name="Lee E."/>
            <person name="Macias A.M."/>
            <person name="Hajek A.E."/>
            <person name="De Bivort B.L."/>
            <person name="Kasson M.T."/>
            <person name="De Fine Licht H.H."/>
            <person name="Stajich J.E."/>
        </authorList>
    </citation>
    <scope>NUCLEOTIDE SEQUENCE</scope>
    <source>
        <strain evidence="1">Berkeley</strain>
    </source>
</reference>
<evidence type="ECO:0000313" key="1">
    <source>
        <dbReference type="EMBL" id="KAJ9074247.1"/>
    </source>
</evidence>
<evidence type="ECO:0000313" key="2">
    <source>
        <dbReference type="Proteomes" id="UP001165960"/>
    </source>
</evidence>
<name>A0ACC2TIA4_9FUNG</name>
<organism evidence="1 2">
    <name type="scientific">Entomophthora muscae</name>
    <dbReference type="NCBI Taxonomy" id="34485"/>
    <lineage>
        <taxon>Eukaryota</taxon>
        <taxon>Fungi</taxon>
        <taxon>Fungi incertae sedis</taxon>
        <taxon>Zoopagomycota</taxon>
        <taxon>Entomophthoromycotina</taxon>
        <taxon>Entomophthoromycetes</taxon>
        <taxon>Entomophthorales</taxon>
        <taxon>Entomophthoraceae</taxon>
        <taxon>Entomophthora</taxon>
    </lineage>
</organism>
<accession>A0ACC2TIA4</accession>
<protein>
    <submittedName>
        <fullName evidence="1">Uncharacterized protein</fullName>
    </submittedName>
</protein>
<gene>
    <name evidence="1" type="ORF">DSO57_1008511</name>
</gene>
<dbReference type="Proteomes" id="UP001165960">
    <property type="component" value="Unassembled WGS sequence"/>
</dbReference>
<comment type="caution">
    <text evidence="1">The sequence shown here is derived from an EMBL/GenBank/DDBJ whole genome shotgun (WGS) entry which is preliminary data.</text>
</comment>
<proteinExistence type="predicted"/>
<keyword evidence="2" id="KW-1185">Reference proteome</keyword>